<dbReference type="PANTHER" id="PTHR38038">
    <property type="entry name" value="PENICILLIN-BINDING PROTEIN ACTIVATOR LPOA"/>
    <property type="match status" value="1"/>
</dbReference>
<dbReference type="GO" id="GO:0030234">
    <property type="term" value="F:enzyme regulator activity"/>
    <property type="evidence" value="ECO:0007669"/>
    <property type="project" value="TreeGrafter"/>
</dbReference>
<reference evidence="3 4" key="2">
    <citation type="submission" date="2016-06" db="EMBL/GenBank/DDBJ databases">
        <authorList>
            <person name="Rodrigo-Torres L."/>
            <person name="Arahal D.R."/>
        </authorList>
    </citation>
    <scope>NUCLEOTIDE SEQUENCE [LARGE SCALE GENOMIC DNA]</scope>
    <source>
        <strain evidence="3 4">CECT 5116</strain>
    </source>
</reference>
<dbReference type="CDD" id="cd06339">
    <property type="entry name" value="PBP1_YraM_LppC_lipoprotein-like"/>
    <property type="match status" value="1"/>
</dbReference>
<evidence type="ECO:0000313" key="5">
    <source>
        <dbReference type="Proteomes" id="UP000092871"/>
    </source>
</evidence>
<dbReference type="Gene3D" id="1.25.40.650">
    <property type="match status" value="1"/>
</dbReference>
<dbReference type="PANTHER" id="PTHR38038:SF1">
    <property type="entry name" value="PENICILLIN-BINDING PROTEIN ACTIVATOR LPOA"/>
    <property type="match status" value="1"/>
</dbReference>
<dbReference type="GO" id="GO:0031241">
    <property type="term" value="C:periplasmic side of cell outer membrane"/>
    <property type="evidence" value="ECO:0007669"/>
    <property type="project" value="TreeGrafter"/>
</dbReference>
<dbReference type="InterPro" id="IPR007443">
    <property type="entry name" value="LpoA"/>
</dbReference>
<dbReference type="InterPro" id="IPR028082">
    <property type="entry name" value="Peripla_BP_I"/>
</dbReference>
<dbReference type="PROSITE" id="PS51257">
    <property type="entry name" value="PROKAR_LIPOPROTEIN"/>
    <property type="match status" value="1"/>
</dbReference>
<dbReference type="Pfam" id="PF04348">
    <property type="entry name" value="LppC"/>
    <property type="match status" value="1"/>
</dbReference>
<sequence length="609" mass="67999">MSLFRSRIIPLSIVTLSLIGCGAMETSTSNQSPVIAQQMQQGDLLDYEFAMAQAKQQSSPEQSAPFYLAAAKALVRDEQYLQARMILEAHVINLDTPSKFGGLLELSTVAIALEVPMLAVQVLSQAGQMPIAQRPENNIKLLQHHAAVMSSLDSWPSAVRDYMQLTLMLPVEQQEANRQQLWLAIQNLTDNEVSYLESSPIPLLDGWLQVSKILREQAQTVDQQVQAFHIWQAQNPGHPASMNPPLDFQIMASLEQHMPTTVAIMLPMSKELKTASDAILDGILQQYYSNTSVQPDLHIIDTDSFTTFNEAYQAALASGAETILGPLRKQNVAQLPNLVTDVPTIALNQLESNTIVANLYHFSLNVRDDIRELMTFAKKEGAQNSAVLSMQPTWALRKSDQFREIANELNIPVLNAISYENTPTGRASAVKQLLQVDESEARIRQIRQWTKQNIESTPRARQDLDYVYYVGKLGDAKQIRPLLNFYFAEDIPLLASQTIHDKAPNSTTKSEDIERIIFTELPAVLDTSSKSSNTPFVLQRLTALGNDSYLLAKRLALFTNVKSARVSARTGIITLDDDGIFNRRPNIVTYKQGELIDAKESYFAQKKEL</sequence>
<evidence type="ECO:0000313" key="2">
    <source>
        <dbReference type="EMBL" id="SBT18639.1"/>
    </source>
</evidence>
<dbReference type="Proteomes" id="UP000092871">
    <property type="component" value="Unassembled WGS sequence"/>
</dbReference>
<dbReference type="SUPFAM" id="SSF53822">
    <property type="entry name" value="Periplasmic binding protein-like I"/>
    <property type="match status" value="1"/>
</dbReference>
<evidence type="ECO:0000313" key="3">
    <source>
        <dbReference type="EMBL" id="SBT21594.1"/>
    </source>
</evidence>
<proteinExistence type="predicted"/>
<evidence type="ECO:0000256" key="1">
    <source>
        <dbReference type="ARBA" id="ARBA00023136"/>
    </source>
</evidence>
<name>A0A1C3JU95_9GAMM</name>
<keyword evidence="1" id="KW-0472">Membrane</keyword>
<gene>
    <name evidence="2" type="primary">lpoA</name>
    <name evidence="2" type="ORF">MGA5115_02786</name>
    <name evidence="3" type="ORF">MGA5116_02190</name>
</gene>
<dbReference type="Gene3D" id="3.40.50.2300">
    <property type="match status" value="2"/>
</dbReference>
<reference evidence="2 5" key="1">
    <citation type="submission" date="2016-06" db="EMBL/GenBank/DDBJ databases">
        <authorList>
            <person name="Kjaerup R.B."/>
            <person name="Dalgaard T.S."/>
            <person name="Juul-Madsen H.R."/>
        </authorList>
    </citation>
    <scope>NUCLEOTIDE SEQUENCE [LARGE SCALE GENOMIC DNA]</scope>
    <source>
        <strain evidence="2 5">CECT 5115</strain>
    </source>
</reference>
<dbReference type="GO" id="GO:0009252">
    <property type="term" value="P:peptidoglycan biosynthetic process"/>
    <property type="evidence" value="ECO:0007669"/>
    <property type="project" value="TreeGrafter"/>
</dbReference>
<organism evidence="2 5">
    <name type="scientific">Marinomonas gallaica</name>
    <dbReference type="NCBI Taxonomy" id="1806667"/>
    <lineage>
        <taxon>Bacteria</taxon>
        <taxon>Pseudomonadati</taxon>
        <taxon>Pseudomonadota</taxon>
        <taxon>Gammaproteobacteria</taxon>
        <taxon>Oceanospirillales</taxon>
        <taxon>Oceanospirillaceae</taxon>
        <taxon>Marinomonas</taxon>
    </lineage>
</organism>
<dbReference type="EMBL" id="FLRA01000023">
    <property type="protein sequence ID" value="SBT18639.1"/>
    <property type="molecule type" value="Genomic_DNA"/>
</dbReference>
<dbReference type="EMBL" id="FLRB01000013">
    <property type="protein sequence ID" value="SBT21594.1"/>
    <property type="molecule type" value="Genomic_DNA"/>
</dbReference>
<protein>
    <submittedName>
        <fullName evidence="2">Penicillin-binding protein activator LpoA</fullName>
    </submittedName>
</protein>
<evidence type="ECO:0000313" key="4">
    <source>
        <dbReference type="Proteomes" id="UP000092840"/>
    </source>
</evidence>
<dbReference type="AlphaFoldDB" id="A0A1C3JU95"/>
<dbReference type="Proteomes" id="UP000092840">
    <property type="component" value="Unassembled WGS sequence"/>
</dbReference>
<keyword evidence="4" id="KW-1185">Reference proteome</keyword>
<accession>A0A1C3JU95</accession>